<dbReference type="OrthoDB" id="9776324at2"/>
<proteinExistence type="predicted"/>
<dbReference type="EMBL" id="FRCP01000021">
    <property type="protein sequence ID" value="SHM90271.1"/>
    <property type="molecule type" value="Genomic_DNA"/>
</dbReference>
<accession>A0A1M7MHA0</accession>
<evidence type="ECO:0000256" key="5">
    <source>
        <dbReference type="ARBA" id="ARBA00022989"/>
    </source>
</evidence>
<keyword evidence="9" id="KW-1185">Reference proteome</keyword>
<feature type="transmembrane region" description="Helical" evidence="7">
    <location>
        <begin position="96"/>
        <end position="115"/>
    </location>
</feature>
<comment type="subcellular location">
    <subcellularLocation>
        <location evidence="1">Cell membrane</location>
        <topology evidence="1">Multi-pass membrane protein</topology>
    </subcellularLocation>
</comment>
<dbReference type="InterPro" id="IPR002528">
    <property type="entry name" value="MATE_fam"/>
</dbReference>
<organism evidence="8 9">
    <name type="scientific">Anaerosporobacter mobilis DSM 15930</name>
    <dbReference type="NCBI Taxonomy" id="1120996"/>
    <lineage>
        <taxon>Bacteria</taxon>
        <taxon>Bacillati</taxon>
        <taxon>Bacillota</taxon>
        <taxon>Clostridia</taxon>
        <taxon>Lachnospirales</taxon>
        <taxon>Lachnospiraceae</taxon>
        <taxon>Anaerosporobacter</taxon>
    </lineage>
</organism>
<dbReference type="STRING" id="1120996.SAMN02746066_03815"/>
<feature type="transmembrane region" description="Helical" evidence="7">
    <location>
        <begin position="361"/>
        <end position="382"/>
    </location>
</feature>
<dbReference type="InterPro" id="IPR048279">
    <property type="entry name" value="MdtK-like"/>
</dbReference>
<evidence type="ECO:0000256" key="2">
    <source>
        <dbReference type="ARBA" id="ARBA00022448"/>
    </source>
</evidence>
<dbReference type="CDD" id="cd13140">
    <property type="entry name" value="MATE_like_1"/>
    <property type="match status" value="1"/>
</dbReference>
<dbReference type="PIRSF" id="PIRSF006603">
    <property type="entry name" value="DinF"/>
    <property type="match status" value="1"/>
</dbReference>
<evidence type="ECO:0000256" key="3">
    <source>
        <dbReference type="ARBA" id="ARBA00022475"/>
    </source>
</evidence>
<feature type="transmembrane region" description="Helical" evidence="7">
    <location>
        <begin position="194"/>
        <end position="217"/>
    </location>
</feature>
<dbReference type="GO" id="GO:0005886">
    <property type="term" value="C:plasma membrane"/>
    <property type="evidence" value="ECO:0007669"/>
    <property type="project" value="UniProtKB-SubCell"/>
</dbReference>
<feature type="transmembrane region" description="Helical" evidence="7">
    <location>
        <begin position="419"/>
        <end position="442"/>
    </location>
</feature>
<keyword evidence="2" id="KW-0813">Transport</keyword>
<keyword evidence="3" id="KW-1003">Cell membrane</keyword>
<sequence length="453" mass="48418">MEKNVNLLDGPIFKGLTKLAVPIMATSMVQMAYNMIDMIWIGRLGSGAVAAIGAAGMYMWLANGVSTLSKMGGQIKVGQALGAGNKKEAGEYATSAIQLALIYGIVISLIILIMANPFIRFLGLNGADVIADGIVYLQIVSIGIVFTFINQVLTGIFTAMGNSSIAFRATAVGLVINIVFDPVLIFGVGPIPALGVAGAAIATVMAQAVVMALFIVACKKDQVLFNQIKILCKPNTKDMRQITKIGLPVSIQSMMFTGISMIISRLVAGFGDQAVAVQKVGSQIESISWMTAEGFSAAVNSFVAQNYGAGNHSRVKKGYKVSMFVVIAWGILCTVLLVFLPGPIFRIFIQEKEVLPMGINYLQILGISQLLMCMEIATQGAFGGMGRTIPPSIISITGSVARIPLAMLLSTTVLGLSGIWWSISITSIMKGILLVTWFVFFLRKYERRAYSIN</sequence>
<dbReference type="NCBIfam" id="TIGR00797">
    <property type="entry name" value="matE"/>
    <property type="match status" value="1"/>
</dbReference>
<keyword evidence="4 7" id="KW-0812">Transmembrane</keyword>
<feature type="transmembrane region" description="Helical" evidence="7">
    <location>
        <begin position="165"/>
        <end position="188"/>
    </location>
</feature>
<keyword evidence="5 7" id="KW-1133">Transmembrane helix</keyword>
<evidence type="ECO:0000256" key="6">
    <source>
        <dbReference type="ARBA" id="ARBA00023136"/>
    </source>
</evidence>
<dbReference type="GO" id="GO:0042910">
    <property type="term" value="F:xenobiotic transmembrane transporter activity"/>
    <property type="evidence" value="ECO:0007669"/>
    <property type="project" value="InterPro"/>
</dbReference>
<name>A0A1M7MHA0_9FIRM</name>
<reference evidence="8 9" key="1">
    <citation type="submission" date="2016-11" db="EMBL/GenBank/DDBJ databases">
        <authorList>
            <person name="Jaros S."/>
            <person name="Januszkiewicz K."/>
            <person name="Wedrychowicz H."/>
        </authorList>
    </citation>
    <scope>NUCLEOTIDE SEQUENCE [LARGE SCALE GENOMIC DNA]</scope>
    <source>
        <strain evidence="8 9">DSM 15930</strain>
    </source>
</reference>
<dbReference type="RefSeq" id="WP_073290311.1">
    <property type="nucleotide sequence ID" value="NZ_FRCP01000021.1"/>
</dbReference>
<dbReference type="Proteomes" id="UP000184038">
    <property type="component" value="Unassembled WGS sequence"/>
</dbReference>
<feature type="transmembrane region" description="Helical" evidence="7">
    <location>
        <begin position="135"/>
        <end position="153"/>
    </location>
</feature>
<dbReference type="GO" id="GO:0015297">
    <property type="term" value="F:antiporter activity"/>
    <property type="evidence" value="ECO:0007669"/>
    <property type="project" value="InterPro"/>
</dbReference>
<evidence type="ECO:0000256" key="7">
    <source>
        <dbReference type="SAM" id="Phobius"/>
    </source>
</evidence>
<dbReference type="AlphaFoldDB" id="A0A1M7MHA0"/>
<feature type="transmembrane region" description="Helical" evidence="7">
    <location>
        <begin position="39"/>
        <end position="61"/>
    </location>
</feature>
<feature type="transmembrane region" description="Helical" evidence="7">
    <location>
        <begin position="323"/>
        <end position="349"/>
    </location>
</feature>
<evidence type="ECO:0000313" key="9">
    <source>
        <dbReference type="Proteomes" id="UP000184038"/>
    </source>
</evidence>
<dbReference type="PANTHER" id="PTHR43549:SF3">
    <property type="entry name" value="MULTIDRUG RESISTANCE PROTEIN YPNP-RELATED"/>
    <property type="match status" value="1"/>
</dbReference>
<evidence type="ECO:0000256" key="1">
    <source>
        <dbReference type="ARBA" id="ARBA00004651"/>
    </source>
</evidence>
<dbReference type="Pfam" id="PF01554">
    <property type="entry name" value="MatE"/>
    <property type="match status" value="2"/>
</dbReference>
<evidence type="ECO:0000256" key="4">
    <source>
        <dbReference type="ARBA" id="ARBA00022692"/>
    </source>
</evidence>
<gene>
    <name evidence="8" type="ORF">SAMN02746066_03815</name>
</gene>
<keyword evidence="6 7" id="KW-0472">Membrane</keyword>
<dbReference type="InterPro" id="IPR052031">
    <property type="entry name" value="Membrane_Transporter-Flippase"/>
</dbReference>
<dbReference type="PANTHER" id="PTHR43549">
    <property type="entry name" value="MULTIDRUG RESISTANCE PROTEIN YPNP-RELATED"/>
    <property type="match status" value="1"/>
</dbReference>
<evidence type="ECO:0000313" key="8">
    <source>
        <dbReference type="EMBL" id="SHM90271.1"/>
    </source>
</evidence>
<protein>
    <submittedName>
        <fullName evidence="8">Putative efflux protein, MATE family</fullName>
    </submittedName>
</protein>